<keyword evidence="6" id="KW-0449">Lipoprotein</keyword>
<organism evidence="10 11">
    <name type="scientific">Vibrio europaeus</name>
    <dbReference type="NCBI Taxonomy" id="300876"/>
    <lineage>
        <taxon>Bacteria</taxon>
        <taxon>Pseudomonadati</taxon>
        <taxon>Pseudomonadota</taxon>
        <taxon>Gammaproteobacteria</taxon>
        <taxon>Vibrionales</taxon>
        <taxon>Vibrionaceae</taxon>
        <taxon>Vibrio</taxon>
        <taxon>Vibrio oreintalis group</taxon>
    </lineage>
</organism>
<gene>
    <name evidence="10" type="ORF">AZ468_16105</name>
    <name evidence="9" type="ORF">OPW20_09365</name>
</gene>
<evidence type="ECO:0000256" key="2">
    <source>
        <dbReference type="ARBA" id="ARBA00008610"/>
    </source>
</evidence>
<dbReference type="Pfam" id="PF02608">
    <property type="entry name" value="Bmp"/>
    <property type="match status" value="1"/>
</dbReference>
<evidence type="ECO:0000313" key="12">
    <source>
        <dbReference type="Proteomes" id="UP001150001"/>
    </source>
</evidence>
<dbReference type="PANTHER" id="PTHR34296:SF2">
    <property type="entry name" value="ABC TRANSPORTER GUANOSINE-BINDING PROTEIN NUPN"/>
    <property type="match status" value="1"/>
</dbReference>
<evidence type="ECO:0000313" key="9">
    <source>
        <dbReference type="EMBL" id="MDC5740276.1"/>
    </source>
</evidence>
<comment type="subcellular location">
    <subcellularLocation>
        <location evidence="1">Cell membrane</location>
        <topology evidence="1">Lipid-anchor</topology>
    </subcellularLocation>
</comment>
<evidence type="ECO:0000256" key="5">
    <source>
        <dbReference type="ARBA" id="ARBA00023136"/>
    </source>
</evidence>
<dbReference type="Proteomes" id="UP001150001">
    <property type="component" value="Unassembled WGS sequence"/>
</dbReference>
<proteinExistence type="inferred from homology"/>
<reference evidence="9" key="2">
    <citation type="submission" date="2022-11" db="EMBL/GenBank/DDBJ databases">
        <title>Role of the vibriolysin VemA secreted by the emergent pathogen Vibrio europaeus in the colonization of Manila clam mucus.</title>
        <authorList>
            <person name="Martinez C."/>
            <person name="Rodriguez S."/>
            <person name="Vences A."/>
            <person name="Barja J.L."/>
            <person name="Toranzo A.E."/>
            <person name="Dubert J."/>
        </authorList>
    </citation>
    <scope>NUCLEOTIDE SEQUENCE</scope>
    <source>
        <strain evidence="9">3454</strain>
    </source>
</reference>
<evidence type="ECO:0000259" key="8">
    <source>
        <dbReference type="Pfam" id="PF02608"/>
    </source>
</evidence>
<dbReference type="SUPFAM" id="SSF53822">
    <property type="entry name" value="Periplasmic binding protein-like I"/>
    <property type="match status" value="1"/>
</dbReference>
<protein>
    <submittedName>
        <fullName evidence="9">BMP family ABC transporter substrate-binding protein</fullName>
    </submittedName>
</protein>
<keyword evidence="5" id="KW-0472">Membrane</keyword>
<comment type="caution">
    <text evidence="10">The sequence shown here is derived from an EMBL/GenBank/DDBJ whole genome shotgun (WGS) entry which is preliminary data.</text>
</comment>
<dbReference type="PANTHER" id="PTHR34296">
    <property type="entry name" value="TRANSCRIPTIONAL ACTIVATOR PROTEIN MED"/>
    <property type="match status" value="1"/>
</dbReference>
<evidence type="ECO:0000256" key="7">
    <source>
        <dbReference type="SAM" id="SignalP"/>
    </source>
</evidence>
<dbReference type="GO" id="GO:0005886">
    <property type="term" value="C:plasma membrane"/>
    <property type="evidence" value="ECO:0007669"/>
    <property type="project" value="UniProtKB-SubCell"/>
</dbReference>
<keyword evidence="4 7" id="KW-0732">Signal</keyword>
<sequence length="352" mass="38104">MFKLNAYTKLIGGAALAWCISSGAMAKDFSAVYFVHGTLGDKSFMDSAQRGMDIVKKSLGVKTKTVEAGLDSTQWESSFRDIVEFEDYDVYIAVTYPMAAIVQELAQEYPEKKFVLVDATVNYDECSNNCDNVYSLLFKQNEASYIAGAYAAEMTKSNVSLMNNKSKVVGIVGGQEVPVIKDFVVGFEQGAKEIEPDTKILVQYANSWTDPAKGKEIAKALYGQGADIVFSVAGGTGQGVFEAAAESNKYAIGVDADQSQLLQESNPKQASLILTSVLKNVDAGLSLALSKAYEGQLQYGIAEYVGVKEGAVGIAKNKVYKQVTPKYIQVKIDAIENDIINGKIKINSAFKH</sequence>
<reference evidence="10 11" key="1">
    <citation type="submission" date="2016-03" db="EMBL/GenBank/DDBJ databases">
        <title>Draft genome sequence of the Vibrio tubiashii subs. europaeus.</title>
        <authorList>
            <person name="Spinard E."/>
            <person name="Dubert J."/>
            <person name="Nelson D.R."/>
            <person name="Barja J.L."/>
        </authorList>
    </citation>
    <scope>NUCLEOTIDE SEQUENCE [LARGE SCALE GENOMIC DNA]</scope>
    <source>
        <strain evidence="11">PP-638</strain>
        <strain evidence="10">PP2-638</strain>
    </source>
</reference>
<evidence type="ECO:0000256" key="3">
    <source>
        <dbReference type="ARBA" id="ARBA00022475"/>
    </source>
</evidence>
<dbReference type="InterPro" id="IPR050957">
    <property type="entry name" value="BMP_lipoprotein"/>
</dbReference>
<dbReference type="InterPro" id="IPR028082">
    <property type="entry name" value="Peripla_BP_I"/>
</dbReference>
<name>A0A178J5B2_9VIBR</name>
<dbReference type="GeneID" id="78077238"/>
<dbReference type="OrthoDB" id="9784230at2"/>
<keyword evidence="12" id="KW-1185">Reference proteome</keyword>
<keyword evidence="3" id="KW-1003">Cell membrane</keyword>
<feature type="signal peptide" evidence="7">
    <location>
        <begin position="1"/>
        <end position="26"/>
    </location>
</feature>
<dbReference type="InterPro" id="IPR003760">
    <property type="entry name" value="PnrA-like"/>
</dbReference>
<dbReference type="CDD" id="cd19964">
    <property type="entry name" value="PBP1_BMP-like"/>
    <property type="match status" value="1"/>
</dbReference>
<evidence type="ECO:0000256" key="4">
    <source>
        <dbReference type="ARBA" id="ARBA00022729"/>
    </source>
</evidence>
<evidence type="ECO:0000256" key="6">
    <source>
        <dbReference type="ARBA" id="ARBA00023288"/>
    </source>
</evidence>
<comment type="similarity">
    <text evidence="2">Belongs to the BMP lipoprotein family.</text>
</comment>
<accession>A0A178J5B2</accession>
<dbReference type="EMBL" id="LUAX01000007">
    <property type="protein sequence ID" value="OAM97081.1"/>
    <property type="molecule type" value="Genomic_DNA"/>
</dbReference>
<dbReference type="AlphaFoldDB" id="A0A178J5B2"/>
<evidence type="ECO:0000256" key="1">
    <source>
        <dbReference type="ARBA" id="ARBA00004193"/>
    </source>
</evidence>
<evidence type="ECO:0000313" key="10">
    <source>
        <dbReference type="EMBL" id="OAM97081.1"/>
    </source>
</evidence>
<feature type="chain" id="PRO_5044550410" evidence="7">
    <location>
        <begin position="27"/>
        <end position="352"/>
    </location>
</feature>
<dbReference type="Proteomes" id="UP000094761">
    <property type="component" value="Unassembled WGS sequence"/>
</dbReference>
<feature type="domain" description="ABC transporter substrate-binding protein PnrA-like" evidence="8">
    <location>
        <begin position="31"/>
        <end position="347"/>
    </location>
</feature>
<dbReference type="RefSeq" id="WP_161945484.1">
    <property type="nucleotide sequence ID" value="NZ_JAPFIM010000015.1"/>
</dbReference>
<dbReference type="Gene3D" id="3.40.50.2300">
    <property type="match status" value="2"/>
</dbReference>
<evidence type="ECO:0000313" key="11">
    <source>
        <dbReference type="Proteomes" id="UP000094761"/>
    </source>
</evidence>
<dbReference type="EMBL" id="JAPFIT010000012">
    <property type="protein sequence ID" value="MDC5740276.1"/>
    <property type="molecule type" value="Genomic_DNA"/>
</dbReference>